<dbReference type="Pfam" id="PF17482">
    <property type="entry name" value="Phage_sheath_1C"/>
    <property type="match status" value="1"/>
</dbReference>
<proteinExistence type="inferred from homology"/>
<gene>
    <name evidence="4" type="ORF">HS961_12615</name>
</gene>
<evidence type="ECO:0000256" key="1">
    <source>
        <dbReference type="ARBA" id="ARBA00008005"/>
    </source>
</evidence>
<evidence type="ECO:0000313" key="4">
    <source>
        <dbReference type="EMBL" id="QMV73601.1"/>
    </source>
</evidence>
<name>A0A7G5EHX6_9BURK</name>
<dbReference type="InterPro" id="IPR052042">
    <property type="entry name" value="Tail_sheath_structural"/>
</dbReference>
<evidence type="ECO:0000259" key="3">
    <source>
        <dbReference type="Pfam" id="PF17482"/>
    </source>
</evidence>
<protein>
    <submittedName>
        <fullName evidence="4">Phage tail sheath protein</fullName>
    </submittedName>
</protein>
<dbReference type="EMBL" id="CP058554">
    <property type="protein sequence ID" value="QMV73601.1"/>
    <property type="molecule type" value="Genomic_DNA"/>
</dbReference>
<feature type="domain" description="Tail sheath protein C-terminal" evidence="3">
    <location>
        <begin position="288"/>
        <end position="383"/>
    </location>
</feature>
<sequence length="401" mass="43061">MATGNLANYHHGVRVVEVSGGTAELRIPSTAVIGLVATGPDADAAAFPLDKPVLFSSISKAQAAAGSEGTLPQALAIIADQVRPIIIVVRVAEGVGETDEEKMADQISKVVGEYIGGKRTGIQALLDAQSQLKVKPRILGAPGLDAKPVAEALTAAAEKLRAMAYVYCDGCEDVSEAIAYAEGFGKRETMAIWPNVMRWDSTAKANVVVPAVAFAMGARAKIDTEQGWHKTISNVPLNGITGLEHAVFFDLQSTATDTDLLNEGKVTTWIAQDGYRLWGSRTCSIETEFTFESAVRTAHVLADTMAEGHFWAVDKPMHPSLAKDILEGINSRLRSLRNLGYILGGSAWLDTEVNTTETLKVGKLTIDYDYTPIPPLEDLGFIQRISDKYWGDFAQRVASGL</sequence>
<dbReference type="InterPro" id="IPR035089">
    <property type="entry name" value="Phage_sheath_subtilisin"/>
</dbReference>
<dbReference type="Proteomes" id="UP000515240">
    <property type="component" value="Chromosome"/>
</dbReference>
<dbReference type="PANTHER" id="PTHR35861:SF1">
    <property type="entry name" value="PHAGE TAIL SHEATH PROTEIN"/>
    <property type="match status" value="1"/>
</dbReference>
<accession>A0A7G5EHX6</accession>
<keyword evidence="5" id="KW-1185">Reference proteome</keyword>
<reference evidence="4 5" key="1">
    <citation type="journal article" date="2020" name="G3 (Bethesda)">
        <title>CeMbio - The Caenorhabditis elegans Microbiome Resource.</title>
        <authorList>
            <person name="Dirksen P."/>
            <person name="Assie A."/>
            <person name="Zimmermann J."/>
            <person name="Zhang F."/>
            <person name="Tietje A.M."/>
            <person name="Marsh S.A."/>
            <person name="Felix M.A."/>
            <person name="Shapira M."/>
            <person name="Kaleta C."/>
            <person name="Schulenburg H."/>
            <person name="Samuel B."/>
        </authorList>
    </citation>
    <scope>NUCLEOTIDE SEQUENCE [LARGE SCALE GENOMIC DNA]</scope>
    <source>
        <strain evidence="4 5">BIGb0172</strain>
    </source>
</reference>
<dbReference type="InterPro" id="IPR020287">
    <property type="entry name" value="Tail_sheath_C"/>
</dbReference>
<comment type="similarity">
    <text evidence="1">Belongs to the myoviridae tail sheath protein family.</text>
</comment>
<evidence type="ECO:0000313" key="5">
    <source>
        <dbReference type="Proteomes" id="UP000515240"/>
    </source>
</evidence>
<evidence type="ECO:0000259" key="2">
    <source>
        <dbReference type="Pfam" id="PF04984"/>
    </source>
</evidence>
<dbReference type="KEGG" id="cpis:HS961_12615"/>
<dbReference type="AlphaFoldDB" id="A0A7G5EHX6"/>
<feature type="domain" description="Tail sheath protein subtilisin-like" evidence="2">
    <location>
        <begin position="117"/>
        <end position="283"/>
    </location>
</feature>
<dbReference type="Pfam" id="PF04984">
    <property type="entry name" value="Phage_sheath_1"/>
    <property type="match status" value="1"/>
</dbReference>
<organism evidence="4 5">
    <name type="scientific">Comamonas piscis</name>
    <dbReference type="NCBI Taxonomy" id="1562974"/>
    <lineage>
        <taxon>Bacteria</taxon>
        <taxon>Pseudomonadati</taxon>
        <taxon>Pseudomonadota</taxon>
        <taxon>Betaproteobacteria</taxon>
        <taxon>Burkholderiales</taxon>
        <taxon>Comamonadaceae</taxon>
        <taxon>Comamonas</taxon>
    </lineage>
</organism>
<dbReference type="PANTHER" id="PTHR35861">
    <property type="match status" value="1"/>
</dbReference>